<feature type="region of interest" description="Head domain (RuvB-H)" evidence="9">
    <location>
        <begin position="276"/>
        <end position="358"/>
    </location>
</feature>
<dbReference type="SUPFAM" id="SSF46785">
    <property type="entry name" value="Winged helix' DNA-binding domain"/>
    <property type="match status" value="1"/>
</dbReference>
<keyword evidence="6 9" id="KW-0238">DNA-binding</keyword>
<sequence length="358" mass="39909">MKKNKAFDEFQANVLNELNVGVTEQDRIFSPERTVYDTYSLRPKYLSEYIGQENIKERLKLAISASKIRGEQLDHVLLAGPPGLGKTTLANVIANELGANIHITSGPILEKQGDLAAILTNLESGDVLFIDEIHRMNRSVEEILYSAMEDYQIDIMIGKGPAARSIRVELQPFTLIGATTRSGLLTSPLRNRFGMIFEMSFYTENELKLIITRAAGLMGVTIDDESAFLIAKRSRGTPRIALRLLKRVRDLSTVRNMTHINSQIVGEVMELLKIDEYGLDEMDRKILRLIIDVYKGGPVGLKSLAASLGVTEDTIAEVYEPFLVQSGFVARTARGRIATEKAYKYFGINNYGGLFSEP</sequence>
<comment type="caution">
    <text evidence="9">Lacks conserved residue(s) required for the propagation of feature annotation.</text>
</comment>
<comment type="function">
    <text evidence="9">The RuvA-RuvB-RuvC complex processes Holliday junction (HJ) DNA during genetic recombination and DNA repair, while the RuvA-RuvB complex plays an important role in the rescue of blocked DNA replication forks via replication fork reversal (RFR). RuvA specifically binds to HJ cruciform DNA, conferring on it an open structure. The RuvB hexamer acts as an ATP-dependent pump, pulling dsDNA into and through the RuvAB complex. RuvB forms 2 homohexamers on either side of HJ DNA bound by 1 or 2 RuvA tetramers; 4 subunits per hexamer contact DNA at a time. Coordinated motions by a converter formed by DNA-disengaged RuvB subunits stimulates ATP hydrolysis and nucleotide exchange. Immobilization of the converter enables RuvB to convert the ATP-contained energy into a lever motion, pulling 2 nucleotides of DNA out of the RuvA tetramer per ATP hydrolyzed, thus driving DNA branch migration. The RuvB motors rotate together with the DNA substrate, which together with the progressing nucleotide cycle form the mechanistic basis for DNA recombination by continuous HJ branch migration. Branch migration allows RuvC to scan DNA until it finds its consensus sequence, where it cleaves and resolves cruciform DNA.</text>
</comment>
<feature type="binding site" evidence="9">
    <location>
        <position position="202"/>
    </location>
    <ligand>
        <name>ATP</name>
        <dbReference type="ChEBI" id="CHEBI:30616"/>
    </ligand>
</feature>
<keyword evidence="11" id="KW-0347">Helicase</keyword>
<keyword evidence="7 9" id="KW-0233">DNA recombination</keyword>
<accession>A0A1M7SFL9</accession>
<evidence type="ECO:0000256" key="4">
    <source>
        <dbReference type="ARBA" id="ARBA00022801"/>
    </source>
</evidence>
<dbReference type="Pfam" id="PF17864">
    <property type="entry name" value="AAA_lid_4"/>
    <property type="match status" value="1"/>
</dbReference>
<feature type="binding site" evidence="9">
    <location>
        <position position="239"/>
    </location>
    <ligand>
        <name>ATP</name>
        <dbReference type="ChEBI" id="CHEBI:30616"/>
    </ligand>
</feature>
<dbReference type="InterPro" id="IPR027417">
    <property type="entry name" value="P-loop_NTPase"/>
</dbReference>
<evidence type="ECO:0000256" key="8">
    <source>
        <dbReference type="ARBA" id="ARBA00023204"/>
    </source>
</evidence>
<feature type="binding site" evidence="9">
    <location>
        <position position="87"/>
    </location>
    <ligand>
        <name>ATP</name>
        <dbReference type="ChEBI" id="CHEBI:30616"/>
    </ligand>
</feature>
<evidence type="ECO:0000256" key="5">
    <source>
        <dbReference type="ARBA" id="ARBA00022840"/>
    </source>
</evidence>
<evidence type="ECO:0000256" key="9">
    <source>
        <dbReference type="HAMAP-Rule" id="MF_00016"/>
    </source>
</evidence>
<protein>
    <recommendedName>
        <fullName evidence="9">Holliday junction branch migration complex subunit RuvB</fullName>
        <ecNumber evidence="9">3.6.4.-</ecNumber>
    </recommendedName>
</protein>
<feature type="domain" description="AAA+ ATPase" evidence="10">
    <location>
        <begin position="72"/>
        <end position="203"/>
    </location>
</feature>
<keyword evidence="8 9" id="KW-0234">DNA repair</keyword>
<dbReference type="InterPro" id="IPR004605">
    <property type="entry name" value="DNA_helicase_Holl-junc_RuvB"/>
</dbReference>
<dbReference type="InterPro" id="IPR003593">
    <property type="entry name" value="AAA+_ATPase"/>
</dbReference>
<dbReference type="GO" id="GO:0000400">
    <property type="term" value="F:four-way junction DNA binding"/>
    <property type="evidence" value="ECO:0007669"/>
    <property type="project" value="UniProtKB-UniRule"/>
</dbReference>
<dbReference type="InterPro" id="IPR036388">
    <property type="entry name" value="WH-like_DNA-bd_sf"/>
</dbReference>
<dbReference type="GO" id="GO:0009378">
    <property type="term" value="F:four-way junction helicase activity"/>
    <property type="evidence" value="ECO:0007669"/>
    <property type="project" value="InterPro"/>
</dbReference>
<keyword evidence="3 9" id="KW-0227">DNA damage</keyword>
<evidence type="ECO:0000256" key="7">
    <source>
        <dbReference type="ARBA" id="ARBA00023172"/>
    </source>
</evidence>
<feature type="binding site" evidence="9">
    <location>
        <position position="87"/>
    </location>
    <ligand>
        <name>Mg(2+)</name>
        <dbReference type="ChEBI" id="CHEBI:18420"/>
    </ligand>
</feature>
<dbReference type="NCBIfam" id="NF000868">
    <property type="entry name" value="PRK00080.1"/>
    <property type="match status" value="1"/>
</dbReference>
<comment type="similarity">
    <text evidence="9">Belongs to the RuvB family.</text>
</comment>
<name>A0A1M7SFL9_FERGO</name>
<keyword evidence="4 9" id="KW-0378">Hydrolase</keyword>
<dbReference type="InterPro" id="IPR036390">
    <property type="entry name" value="WH_DNA-bd_sf"/>
</dbReference>
<dbReference type="GO" id="GO:0005524">
    <property type="term" value="F:ATP binding"/>
    <property type="evidence" value="ECO:0007669"/>
    <property type="project" value="UniProtKB-UniRule"/>
</dbReference>
<dbReference type="GO" id="GO:0016887">
    <property type="term" value="F:ATP hydrolysis activity"/>
    <property type="evidence" value="ECO:0007669"/>
    <property type="project" value="RHEA"/>
</dbReference>
<dbReference type="InterPro" id="IPR008824">
    <property type="entry name" value="RuvB-like_N"/>
</dbReference>
<dbReference type="EC" id="3.6.4.-" evidence="9"/>
<feature type="binding site" evidence="9">
    <location>
        <position position="41"/>
    </location>
    <ligand>
        <name>ATP</name>
        <dbReference type="ChEBI" id="CHEBI:30616"/>
    </ligand>
</feature>
<dbReference type="PANTHER" id="PTHR42848:SF1">
    <property type="entry name" value="HOLLIDAY JUNCTION BRANCH MIGRATION COMPLEX SUBUNIT RUVB"/>
    <property type="match status" value="1"/>
</dbReference>
<dbReference type="Pfam" id="PF05496">
    <property type="entry name" value="RuvB_N"/>
    <property type="match status" value="1"/>
</dbReference>
<gene>
    <name evidence="9" type="primary">ruvB</name>
    <name evidence="11" type="ORF">SAMN02745226_00865</name>
</gene>
<dbReference type="PANTHER" id="PTHR42848">
    <property type="match status" value="1"/>
</dbReference>
<dbReference type="STRING" id="1121883.SAMN02745226_00865"/>
<feature type="binding site" evidence="9">
    <location>
        <position position="88"/>
    </location>
    <ligand>
        <name>ATP</name>
        <dbReference type="ChEBI" id="CHEBI:30616"/>
    </ligand>
</feature>
<dbReference type="Proteomes" id="UP000184207">
    <property type="component" value="Unassembled WGS sequence"/>
</dbReference>
<dbReference type="InterPro" id="IPR041445">
    <property type="entry name" value="AAA_lid_4"/>
</dbReference>
<keyword evidence="12" id="KW-1185">Reference proteome</keyword>
<dbReference type="CDD" id="cd00009">
    <property type="entry name" value="AAA"/>
    <property type="match status" value="1"/>
</dbReference>
<keyword evidence="5 9" id="KW-0067">ATP-binding</keyword>
<dbReference type="GO" id="GO:0005737">
    <property type="term" value="C:cytoplasm"/>
    <property type="evidence" value="ECO:0007669"/>
    <property type="project" value="UniProtKB-SubCell"/>
</dbReference>
<evidence type="ECO:0000256" key="6">
    <source>
        <dbReference type="ARBA" id="ARBA00023125"/>
    </source>
</evidence>
<evidence type="ECO:0000256" key="1">
    <source>
        <dbReference type="ARBA" id="ARBA00022490"/>
    </source>
</evidence>
<dbReference type="SMART" id="SM00382">
    <property type="entry name" value="AAA"/>
    <property type="match status" value="1"/>
</dbReference>
<feature type="binding site" evidence="9">
    <location>
        <position position="42"/>
    </location>
    <ligand>
        <name>ATP</name>
        <dbReference type="ChEBI" id="CHEBI:30616"/>
    </ligand>
</feature>
<feature type="binding site" evidence="9">
    <location>
        <position position="331"/>
    </location>
    <ligand>
        <name>DNA</name>
        <dbReference type="ChEBI" id="CHEBI:16991"/>
    </ligand>
</feature>
<evidence type="ECO:0000256" key="2">
    <source>
        <dbReference type="ARBA" id="ARBA00022741"/>
    </source>
</evidence>
<dbReference type="GO" id="GO:0006310">
    <property type="term" value="P:DNA recombination"/>
    <property type="evidence" value="ECO:0007669"/>
    <property type="project" value="UniProtKB-UniRule"/>
</dbReference>
<evidence type="ECO:0000313" key="11">
    <source>
        <dbReference type="EMBL" id="SHN57263.1"/>
    </source>
</evidence>
<dbReference type="Gene3D" id="1.10.10.10">
    <property type="entry name" value="Winged helix-like DNA-binding domain superfamily/Winged helix DNA-binding domain"/>
    <property type="match status" value="1"/>
</dbReference>
<dbReference type="SUPFAM" id="SSF52540">
    <property type="entry name" value="P-loop containing nucleoside triphosphate hydrolases"/>
    <property type="match status" value="1"/>
</dbReference>
<proteinExistence type="inferred from homology"/>
<dbReference type="NCBIfam" id="TIGR00635">
    <property type="entry name" value="ruvB"/>
    <property type="match status" value="1"/>
</dbReference>
<comment type="subcellular location">
    <subcellularLocation>
        <location evidence="9">Cytoplasm</location>
    </subcellularLocation>
</comment>
<comment type="catalytic activity">
    <reaction evidence="9">
        <text>ATP + H2O = ADP + phosphate + H(+)</text>
        <dbReference type="Rhea" id="RHEA:13065"/>
        <dbReference type="ChEBI" id="CHEBI:15377"/>
        <dbReference type="ChEBI" id="CHEBI:15378"/>
        <dbReference type="ChEBI" id="CHEBI:30616"/>
        <dbReference type="ChEBI" id="CHEBI:43474"/>
        <dbReference type="ChEBI" id="CHEBI:456216"/>
    </reaction>
</comment>
<evidence type="ECO:0000313" key="12">
    <source>
        <dbReference type="Proteomes" id="UP000184207"/>
    </source>
</evidence>
<feature type="binding site" evidence="9">
    <location>
        <position position="336"/>
    </location>
    <ligand>
        <name>DNA</name>
        <dbReference type="ChEBI" id="CHEBI:16991"/>
    </ligand>
</feature>
<dbReference type="GO" id="GO:0048476">
    <property type="term" value="C:Holliday junction resolvase complex"/>
    <property type="evidence" value="ECO:0007669"/>
    <property type="project" value="UniProtKB-UniRule"/>
</dbReference>
<evidence type="ECO:0000256" key="3">
    <source>
        <dbReference type="ARBA" id="ARBA00022763"/>
    </source>
</evidence>
<comment type="subunit">
    <text evidence="9">Homohexamer. Forms an RuvA(8)-RuvB(12)-Holliday junction (HJ) complex. HJ DNA is sandwiched between 2 RuvA tetramers; dsDNA enters through RuvA and exits via RuvB. An RuvB hexamer assembles on each DNA strand where it exits the tetramer. Each RuvB hexamer is contacted by two RuvA subunits (via domain III) on 2 adjacent RuvB subunits; this complex drives branch migration. In the full resolvosome a probable DNA-RuvA(4)-RuvB(12)-RuvC(2) complex forms which resolves the HJ.</text>
</comment>
<dbReference type="GO" id="GO:0006281">
    <property type="term" value="P:DNA repair"/>
    <property type="evidence" value="ECO:0007669"/>
    <property type="project" value="UniProtKB-UniRule"/>
</dbReference>
<dbReference type="InterPro" id="IPR008823">
    <property type="entry name" value="RuvB_wg_C"/>
</dbReference>
<evidence type="ECO:0000259" key="10">
    <source>
        <dbReference type="SMART" id="SM00382"/>
    </source>
</evidence>
<feature type="binding site" evidence="9">
    <location>
        <position position="83"/>
    </location>
    <ligand>
        <name>ATP</name>
        <dbReference type="ChEBI" id="CHEBI:30616"/>
    </ligand>
</feature>
<feature type="region of interest" description="Small ATPAse domain (RuvB-S)" evidence="9">
    <location>
        <begin position="203"/>
        <end position="273"/>
    </location>
</feature>
<dbReference type="HAMAP" id="MF_00016">
    <property type="entry name" value="DNA_HJ_migration_RuvB"/>
    <property type="match status" value="1"/>
</dbReference>
<dbReference type="EMBL" id="FRDJ01000003">
    <property type="protein sequence ID" value="SHN57263.1"/>
    <property type="molecule type" value="Genomic_DNA"/>
</dbReference>
<organism evidence="11 12">
    <name type="scientific">Fervidobacterium gondwanense DSM 13020</name>
    <dbReference type="NCBI Taxonomy" id="1121883"/>
    <lineage>
        <taxon>Bacteria</taxon>
        <taxon>Thermotogati</taxon>
        <taxon>Thermotogota</taxon>
        <taxon>Thermotogae</taxon>
        <taxon>Thermotogales</taxon>
        <taxon>Fervidobacteriaceae</taxon>
        <taxon>Fervidobacterium</taxon>
    </lineage>
</organism>
<feature type="binding site" evidence="9">
    <location>
        <position position="86"/>
    </location>
    <ligand>
        <name>ATP</name>
        <dbReference type="ChEBI" id="CHEBI:30616"/>
    </ligand>
</feature>
<feature type="binding site" evidence="9">
    <location>
        <begin position="149"/>
        <end position="151"/>
    </location>
    <ligand>
        <name>ATP</name>
        <dbReference type="ChEBI" id="CHEBI:30616"/>
    </ligand>
</feature>
<dbReference type="Gene3D" id="3.40.50.300">
    <property type="entry name" value="P-loop containing nucleotide triphosphate hydrolases"/>
    <property type="match status" value="1"/>
</dbReference>
<reference evidence="12" key="1">
    <citation type="submission" date="2016-12" db="EMBL/GenBank/DDBJ databases">
        <authorList>
            <person name="Varghese N."/>
            <person name="Submissions S."/>
        </authorList>
    </citation>
    <scope>NUCLEOTIDE SEQUENCE [LARGE SCALE GENOMIC DNA]</scope>
    <source>
        <strain evidence="12">DSM 13020</strain>
    </source>
</reference>
<comment type="domain">
    <text evidence="9">Has 3 domains, the large (RuvB-L) and small ATPase (RuvB-S) domains and the C-terminal head (RuvB-H) domain. The head domain binds DNA, while the ATPase domains jointly bind ATP, ADP or are empty depending on the state of the subunit in the translocation cycle. During a single DNA translocation step the structure of each domain remains the same, but their relative positions change.</text>
</comment>
<feature type="binding site" evidence="9">
    <location>
        <position position="192"/>
    </location>
    <ligand>
        <name>ATP</name>
        <dbReference type="ChEBI" id="CHEBI:30616"/>
    </ligand>
</feature>
<keyword evidence="1 9" id="KW-0963">Cytoplasm</keyword>
<keyword evidence="2 9" id="KW-0547">Nucleotide-binding</keyword>
<dbReference type="Pfam" id="PF05491">
    <property type="entry name" value="WHD_RuvB"/>
    <property type="match status" value="1"/>
</dbReference>
<dbReference type="Gene3D" id="1.10.8.60">
    <property type="match status" value="1"/>
</dbReference>
<dbReference type="AlphaFoldDB" id="A0A1M7SFL9"/>